<dbReference type="AlphaFoldDB" id="A0A7V8NW74"/>
<dbReference type="Pfam" id="PF12531">
    <property type="entry name" value="DUF3731"/>
    <property type="match status" value="1"/>
</dbReference>
<keyword evidence="2" id="KW-1185">Reference proteome</keyword>
<proteinExistence type="predicted"/>
<dbReference type="SUPFAM" id="SSF53067">
    <property type="entry name" value="Actin-like ATPase domain"/>
    <property type="match status" value="1"/>
</dbReference>
<feature type="non-terminal residue" evidence="1">
    <location>
        <position position="1"/>
    </location>
</feature>
<organism evidence="1 2">
    <name type="scientific">Candidatus Acidiferrum panamense</name>
    <dbReference type="NCBI Taxonomy" id="2741543"/>
    <lineage>
        <taxon>Bacteria</taxon>
        <taxon>Pseudomonadati</taxon>
        <taxon>Acidobacteriota</taxon>
        <taxon>Terriglobia</taxon>
        <taxon>Candidatus Acidiferrales</taxon>
        <taxon>Candidatus Acidiferrum</taxon>
    </lineage>
</organism>
<evidence type="ECO:0000313" key="2">
    <source>
        <dbReference type="Proteomes" id="UP000567293"/>
    </source>
</evidence>
<feature type="non-terminal residue" evidence="1">
    <location>
        <position position="395"/>
    </location>
</feature>
<accession>A0A7V8NW74</accession>
<comment type="caution">
    <text evidence="1">The sequence shown here is derived from an EMBL/GenBank/DDBJ whole genome shotgun (WGS) entry which is preliminary data.</text>
</comment>
<dbReference type="EMBL" id="JACDQQ010002605">
    <property type="protein sequence ID" value="MBA0088639.1"/>
    <property type="molecule type" value="Genomic_DNA"/>
</dbReference>
<protein>
    <submittedName>
        <fullName evidence="1">Molecular chaperone DnaK</fullName>
    </submittedName>
</protein>
<evidence type="ECO:0000313" key="1">
    <source>
        <dbReference type="EMBL" id="MBA0088639.1"/>
    </source>
</evidence>
<dbReference type="InterPro" id="IPR021030">
    <property type="entry name" value="DUF3731"/>
</dbReference>
<dbReference type="InterPro" id="IPR043129">
    <property type="entry name" value="ATPase_NBD"/>
</dbReference>
<reference evidence="1" key="1">
    <citation type="submission" date="2020-06" db="EMBL/GenBank/DDBJ databases">
        <title>Legume-microbial interactions unlock mineral nutrients during tropical forest succession.</title>
        <authorList>
            <person name="Epihov D.Z."/>
        </authorList>
    </citation>
    <scope>NUCLEOTIDE SEQUENCE [LARGE SCALE GENOMIC DNA]</scope>
    <source>
        <strain evidence="1">Pan2503</strain>
    </source>
</reference>
<sequence length="395" mass="43520">EALELALEGFLPFTERGEGPKEEKRSLFRELGLPYVSDAAITRHLNAFLEGAGETADAILFNGGFFIPEILRARVADVVGRWYGRRPEILENSELDLAVARGAAYYSYVRSTGSGVLVRGGLPRTYFIGIGEPRDGQISAVCLVPRGAEEGAAVEIDNEALQLVANRPVSFRLYSSLTRSEDRLGNVVRFSTLDPDLHVHAPLHAVIRFGKKTEERLIPVKLGARLTEIGTLETWCESKISDNRWRLQFELRKAAAEQPAERKAAAVVSEQALKSSLELISAAFSLTGKSPIAPEEVPSKLEQTMGLGKNSWPLSAIRQMADSLLAAADGRKKSPAYEVRWLNLSGFCLRPGFGYPGDDFRIEQARRLFPSGPTYGNQVQCAIDWWIFWGRVAGG</sequence>
<name>A0A7V8NW74_9BACT</name>
<gene>
    <name evidence="1" type="ORF">HRJ53_26930</name>
</gene>
<dbReference type="Proteomes" id="UP000567293">
    <property type="component" value="Unassembled WGS sequence"/>
</dbReference>